<reference evidence="2" key="1">
    <citation type="journal article" date="2019" name="Int. J. Syst. Evol. Microbiol.">
        <title>The Global Catalogue of Microorganisms (GCM) 10K type strain sequencing project: providing services to taxonomists for standard genome sequencing and annotation.</title>
        <authorList>
            <consortium name="The Broad Institute Genomics Platform"/>
            <consortium name="The Broad Institute Genome Sequencing Center for Infectious Disease"/>
            <person name="Wu L."/>
            <person name="Ma J."/>
        </authorList>
    </citation>
    <scope>NUCLEOTIDE SEQUENCE [LARGE SCALE GENOMIC DNA]</scope>
    <source>
        <strain evidence="2">NBRC 111980</strain>
    </source>
</reference>
<comment type="caution">
    <text evidence="1">The sequence shown here is derived from an EMBL/GenBank/DDBJ whole genome shotgun (WGS) entry which is preliminary data.</text>
</comment>
<dbReference type="Proteomes" id="UP001156670">
    <property type="component" value="Unassembled WGS sequence"/>
</dbReference>
<dbReference type="EMBL" id="BSOB01000057">
    <property type="protein sequence ID" value="GLQ95155.1"/>
    <property type="molecule type" value="Genomic_DNA"/>
</dbReference>
<proteinExistence type="predicted"/>
<sequence length="100" mass="9882">MSHGITYIQINDSVGNTIGAVADAGGQFIVLPIGHEESVATPQEAATTSNVAAPAGASSVVYNDGSSTVTATPMTDGTTTLIVSMDSICTDPAACGSHSP</sequence>
<evidence type="ECO:0000313" key="1">
    <source>
        <dbReference type="EMBL" id="GLQ95155.1"/>
    </source>
</evidence>
<accession>A0ABQ5XTY0</accession>
<gene>
    <name evidence="1" type="ORF">GCM10007901_41100</name>
</gene>
<name>A0ABQ5XTY0_9GAMM</name>
<evidence type="ECO:0000313" key="2">
    <source>
        <dbReference type="Proteomes" id="UP001156670"/>
    </source>
</evidence>
<keyword evidence="2" id="KW-1185">Reference proteome</keyword>
<evidence type="ECO:0008006" key="3">
    <source>
        <dbReference type="Google" id="ProtNLM"/>
    </source>
</evidence>
<protein>
    <recommendedName>
        <fullName evidence="3">RapA2 cadherin-like domain-containing protein</fullName>
    </recommendedName>
</protein>
<organism evidence="1 2">
    <name type="scientific">Dyella acidisoli</name>
    <dbReference type="NCBI Taxonomy" id="1867834"/>
    <lineage>
        <taxon>Bacteria</taxon>
        <taxon>Pseudomonadati</taxon>
        <taxon>Pseudomonadota</taxon>
        <taxon>Gammaproteobacteria</taxon>
        <taxon>Lysobacterales</taxon>
        <taxon>Rhodanobacteraceae</taxon>
        <taxon>Dyella</taxon>
    </lineage>
</organism>